<dbReference type="InterPro" id="IPR001611">
    <property type="entry name" value="Leu-rich_rpt"/>
</dbReference>
<dbReference type="SMART" id="SM00365">
    <property type="entry name" value="LRR_SD22"/>
    <property type="match status" value="8"/>
</dbReference>
<dbReference type="Pfam" id="PF00560">
    <property type="entry name" value="LRR_1"/>
    <property type="match status" value="1"/>
</dbReference>
<accession>T0LCU3</accession>
<dbReference type="Gene3D" id="3.80.10.10">
    <property type="entry name" value="Ribonuclease Inhibitor"/>
    <property type="match status" value="3"/>
</dbReference>
<dbReference type="PANTHER" id="PTHR48051:SF54">
    <property type="entry name" value="LEUCINE-RICH REPEAT-CONTAINING PROTEIN"/>
    <property type="match status" value="1"/>
</dbReference>
<dbReference type="Proteomes" id="UP000053780">
    <property type="component" value="Unassembled WGS sequence"/>
</dbReference>
<keyword evidence="4" id="KW-1185">Reference proteome</keyword>
<dbReference type="OrthoDB" id="2192264at2759"/>
<dbReference type="PROSITE" id="PS51450">
    <property type="entry name" value="LRR"/>
    <property type="match status" value="12"/>
</dbReference>
<reference evidence="3 4" key="1">
    <citation type="journal article" date="2013" name="BMC Genomics">
        <title>Genome sequencing and comparative genomics of honey bee microsporidia, Nosema apis reveal novel insights into host-parasite interactions.</title>
        <authorList>
            <person name="Chen Yp."/>
            <person name="Pettis J.S."/>
            <person name="Zhao Y."/>
            <person name="Liu X."/>
            <person name="Tallon L.J."/>
            <person name="Sadzewicz L.D."/>
            <person name="Li R."/>
            <person name="Zheng H."/>
            <person name="Huang S."/>
            <person name="Zhang X."/>
            <person name="Hamilton M.C."/>
            <person name="Pernal S.F."/>
            <person name="Melathopoulos A.P."/>
            <person name="Yan X."/>
            <person name="Evans J.D."/>
        </authorList>
    </citation>
    <scope>NUCLEOTIDE SEQUENCE [LARGE SCALE GENOMIC DNA]</scope>
    <source>
        <strain evidence="3 4">BRL 01</strain>
    </source>
</reference>
<dbReference type="SUPFAM" id="SSF52047">
    <property type="entry name" value="RNI-like"/>
    <property type="match status" value="1"/>
</dbReference>
<dbReference type="HOGENOM" id="CLU_267061_0_0_1"/>
<dbReference type="SMART" id="SM00369">
    <property type="entry name" value="LRR_TYP"/>
    <property type="match status" value="10"/>
</dbReference>
<evidence type="ECO:0000256" key="1">
    <source>
        <dbReference type="ARBA" id="ARBA00022614"/>
    </source>
</evidence>
<dbReference type="Pfam" id="PF13855">
    <property type="entry name" value="LRR_8"/>
    <property type="match status" value="3"/>
</dbReference>
<dbReference type="InterPro" id="IPR032675">
    <property type="entry name" value="LRR_dom_sf"/>
</dbReference>
<evidence type="ECO:0000313" key="3">
    <source>
        <dbReference type="EMBL" id="EQB62124.1"/>
    </source>
</evidence>
<dbReference type="EMBL" id="KE646997">
    <property type="protein sequence ID" value="EQB62124.1"/>
    <property type="molecule type" value="Genomic_DNA"/>
</dbReference>
<dbReference type="GO" id="GO:0005737">
    <property type="term" value="C:cytoplasm"/>
    <property type="evidence" value="ECO:0007669"/>
    <property type="project" value="TreeGrafter"/>
</dbReference>
<dbReference type="InterPro" id="IPR050216">
    <property type="entry name" value="LRR_domain-containing"/>
</dbReference>
<keyword evidence="2" id="KW-0677">Repeat</keyword>
<keyword evidence="1" id="KW-0433">Leucine-rich repeat</keyword>
<dbReference type="InterPro" id="IPR003591">
    <property type="entry name" value="Leu-rich_rpt_typical-subtyp"/>
</dbReference>
<sequence>MSDLYVKIFLKLILFNLFGFKKWNFINGSSINSDNGFISDNTLYISNYTQFKKFIQNISTEHRYKSIPSFIDLSYSNLTYIPTELTLFENLVCLNLCNNSLHDFSELPKKHFFNLVNLETLTLGRNLISEFPNLLGKFTKLKRLDFSYNQIVEIPSSIKELTSIEIINLKNNRIKILPSCINKLTTLTSLDLSYNKLIEFPDNCFNLNNLSILDLQKNSITNITSICNIKNLKVLCLYNNRISKIPNEISKLENLDELLLSKNDISILPRALNKCKNLKKLYLSCNSITNFESICESKTLELLYLFNNRITNIPNNVDKLENLITLDLSENKIYNVPENLANCKNLNKLNLSSNHINKIETICKIKSLKHLSLSNIQISEIPDDIGNLENLKKLKLSVNDISILSKELANCKKLQFLNLRCNKIEKIPIELFNFSNLQFLDLRLNPLIYPVNSTEIDIYELKLKMDDLLKKINDWKEKYIYNESKDTDKLNILDPNEFTGEVKSFNTTILTDYIHHLYNPEDRYTKWNVPKNLTNEFKKYIGAIVCKIFSSNDPLFVEGHLNSLSTAICYCPERHKSELVFLYELLIDEDEKLIEKSQNYESGSNEYIENIKVYIEEIIKRFIGTAKMKIFMQIFNNPENDQNVHLCNYWKYVLKDHVGIDVIGDKPTIYGSDKFNGQIGLGLEAFFEKFTPKWLILELKQYINNDSNFICKISEFLYYSDIQNKIRFVECEEDDILFTKSITDEFCNNLLIHKLLQNTKDVKGEKKIKYLYMKAANKNIREYKSFKKKLIVHLKKLIFNAKFKIKELIEILKVKILLVNLNQLDISNIKNGTLATYKEQNKKMRKNKKIEIVNNPEKQYIKNTLMYSKIKIIKRIYIQSPMNRKKSNINCTKYVTIRLNLLKFEMGIIYINYIKIHSNINSGEVGILIVKDLLNKMLYNSRISTNIMSIMENIVKNEKFRNVKNVMFSISIRGGKGLEKFPKDNKSKEVKGKLKKQKEIKYNSFEEFLRMDVLKKINVKYSVPCINMDNINCNIDEFNKNDSTNNNQHVIELFKCKLRSKKSNFSNINKKTYFFISWSDFFRNIEKNINEIDKVIKIKKLNLLKFEMGIIYINYIKIHSNINSGEVGILIVKDLLDKMLYNSRISTNIMSIMENEKFRKKELGITDRIEAYIQSTTLKKTLESISMEYRRGERIAETEEADQQTNVFQGQILASKNVIFSISIRDGKGLEKLSNDL</sequence>
<evidence type="ECO:0000313" key="4">
    <source>
        <dbReference type="Proteomes" id="UP000053780"/>
    </source>
</evidence>
<evidence type="ECO:0000256" key="2">
    <source>
        <dbReference type="ARBA" id="ARBA00022737"/>
    </source>
</evidence>
<dbReference type="AlphaFoldDB" id="T0LCU3"/>
<dbReference type="VEuPathDB" id="MicrosporidiaDB:NAPIS_ORF00301"/>
<protein>
    <submittedName>
        <fullName evidence="3">Small gtp-binding protein</fullName>
    </submittedName>
</protein>
<proteinExistence type="predicted"/>
<name>T0LCU3_9MICR</name>
<organism evidence="3 4">
    <name type="scientific">Vairimorpha apis BRL 01</name>
    <dbReference type="NCBI Taxonomy" id="1037528"/>
    <lineage>
        <taxon>Eukaryota</taxon>
        <taxon>Fungi</taxon>
        <taxon>Fungi incertae sedis</taxon>
        <taxon>Microsporidia</taxon>
        <taxon>Nosematidae</taxon>
        <taxon>Vairimorpha</taxon>
    </lineage>
</organism>
<gene>
    <name evidence="3" type="ORF">NAPIS_ORF00301</name>
</gene>
<dbReference type="SMART" id="SM00364">
    <property type="entry name" value="LRR_BAC"/>
    <property type="match status" value="7"/>
</dbReference>
<dbReference type="PANTHER" id="PTHR48051">
    <property type="match status" value="1"/>
</dbReference>